<dbReference type="EMBL" id="LT719092">
    <property type="protein sequence ID" value="SJK85282.1"/>
    <property type="molecule type" value="Genomic_DNA"/>
</dbReference>
<dbReference type="OrthoDB" id="18015at2157"/>
<dbReference type="Proteomes" id="UP000187822">
    <property type="component" value="Chromosome I"/>
</dbReference>
<protein>
    <recommendedName>
        <fullName evidence="5">DUF424 family protein</fullName>
    </recommendedName>
</protein>
<dbReference type="Pfam" id="PF04242">
    <property type="entry name" value="DUF424"/>
    <property type="match status" value="1"/>
</dbReference>
<reference evidence="3" key="2">
    <citation type="submission" date="2016-06" db="EMBL/GenBank/DDBJ databases">
        <authorList>
            <person name="Toshchakov V.S."/>
        </authorList>
    </citation>
    <scope>NUCLEOTIDE SEQUENCE [LARGE SCALE GENOMIC DNA]</scope>
    <source>
        <strain>PM4 (JCM 30641</strain>
        <strain evidence="3">\VKM B-2940)</strain>
    </source>
</reference>
<dbReference type="KEGG" id="cdiv:CPM_1488"/>
<reference evidence="2" key="3">
    <citation type="submission" date="2016-06" db="EMBL/GenBank/DDBJ databases">
        <authorList>
            <person name="Olsen C.W."/>
            <person name="Carey S."/>
            <person name="Hinshaw L."/>
            <person name="Karasin A.I."/>
        </authorList>
    </citation>
    <scope>NUCLEOTIDE SEQUENCE [LARGE SCALE GENOMIC DNA]</scope>
    <source>
        <strain evidence="2">PM4</strain>
    </source>
</reference>
<dbReference type="InterPro" id="IPR007355">
    <property type="entry name" value="DUF424"/>
</dbReference>
<gene>
    <name evidence="2" type="ORF">CPM_1488</name>
    <name evidence="1" type="ORF">CSP5_1494</name>
</gene>
<organism evidence="1 4">
    <name type="scientific">Cuniculiplasma divulgatum</name>
    <dbReference type="NCBI Taxonomy" id="1673428"/>
    <lineage>
        <taxon>Archaea</taxon>
        <taxon>Methanobacteriati</taxon>
        <taxon>Thermoplasmatota</taxon>
        <taxon>Thermoplasmata</taxon>
        <taxon>Thermoplasmatales</taxon>
        <taxon>Cuniculiplasmataceae</taxon>
        <taxon>Cuniculiplasma</taxon>
    </lineage>
</organism>
<dbReference type="AlphaFoldDB" id="A0A1N5VUN4"/>
<evidence type="ECO:0000313" key="4">
    <source>
        <dbReference type="Proteomes" id="UP000195607"/>
    </source>
</evidence>
<proteinExistence type="predicted"/>
<evidence type="ECO:0000313" key="3">
    <source>
        <dbReference type="Proteomes" id="UP000187822"/>
    </source>
</evidence>
<evidence type="ECO:0000313" key="2">
    <source>
        <dbReference type="EMBL" id="SJK85282.1"/>
    </source>
</evidence>
<dbReference type="Gene3D" id="3.30.1860.10">
    <property type="entry name" value="uncharacterized conserved protein from methanopyrus kandleri domain like"/>
    <property type="match status" value="1"/>
</dbReference>
<keyword evidence="3" id="KW-1185">Reference proteome</keyword>
<dbReference type="GeneID" id="41588736"/>
<dbReference type="STRING" id="1673428.CPM_1488"/>
<sequence length="101" mass="11329">MKAYRAKLTQIRDEILLSAADEDLIGKELREGILHIDVKESFYGSTKVTEKFLAESMNMCTIGNFVGKNTVELAIKCRIVERGNIITISGVPHAQFAKMIR</sequence>
<evidence type="ECO:0008006" key="5">
    <source>
        <dbReference type="Google" id="ProtNLM"/>
    </source>
</evidence>
<accession>A0A1N5VUN4</accession>
<dbReference type="Proteomes" id="UP000195607">
    <property type="component" value="Chromosome I"/>
</dbReference>
<evidence type="ECO:0000313" key="1">
    <source>
        <dbReference type="EMBL" id="SIM75827.1"/>
    </source>
</evidence>
<dbReference type="RefSeq" id="WP_021790090.1">
    <property type="nucleotide sequence ID" value="NZ_LT671858.1"/>
</dbReference>
<name>A0A1N5VUN4_9ARCH</name>
<reference evidence="1 4" key="1">
    <citation type="submission" date="2016-04" db="EMBL/GenBank/DDBJ databases">
        <authorList>
            <person name="Evans L.H."/>
            <person name="Alamgir A."/>
            <person name="Owens N."/>
            <person name="Weber N.D."/>
            <person name="Virtaneva K."/>
            <person name="Barbian K."/>
            <person name="Babar A."/>
            <person name="Rosenke K."/>
        </authorList>
    </citation>
    <scope>NUCLEOTIDE SEQUENCE [LARGE SCALE GENOMIC DNA]</scope>
    <source>
        <strain evidence="1">S5</strain>
        <strain evidence="4">S5(T) (JCM 30642 \VKM B-2941)</strain>
    </source>
</reference>
<dbReference type="EMBL" id="LT671858">
    <property type="protein sequence ID" value="SIM75827.1"/>
    <property type="molecule type" value="Genomic_DNA"/>
</dbReference>